<dbReference type="Proteomes" id="UP000822688">
    <property type="component" value="Chromosome V"/>
</dbReference>
<evidence type="ECO:0000256" key="1">
    <source>
        <dbReference type="SAM" id="MobiDB-lite"/>
    </source>
</evidence>
<reference evidence="2" key="1">
    <citation type="submission" date="2020-06" db="EMBL/GenBank/DDBJ databases">
        <title>WGS assembly of Ceratodon purpureus strain R40.</title>
        <authorList>
            <person name="Carey S.B."/>
            <person name="Jenkins J."/>
            <person name="Shu S."/>
            <person name="Lovell J.T."/>
            <person name="Sreedasyam A."/>
            <person name="Maumus F."/>
            <person name="Tiley G.P."/>
            <person name="Fernandez-Pozo N."/>
            <person name="Barry K."/>
            <person name="Chen C."/>
            <person name="Wang M."/>
            <person name="Lipzen A."/>
            <person name="Daum C."/>
            <person name="Saski C.A."/>
            <person name="Payton A.C."/>
            <person name="Mcbreen J.C."/>
            <person name="Conrad R.E."/>
            <person name="Kollar L.M."/>
            <person name="Olsson S."/>
            <person name="Huttunen S."/>
            <person name="Landis J.B."/>
            <person name="Wickett N.J."/>
            <person name="Johnson M.G."/>
            <person name="Rensing S.A."/>
            <person name="Grimwood J."/>
            <person name="Schmutz J."/>
            <person name="Mcdaniel S.F."/>
        </authorList>
    </citation>
    <scope>NUCLEOTIDE SEQUENCE</scope>
    <source>
        <strain evidence="2">R40</strain>
    </source>
</reference>
<comment type="caution">
    <text evidence="2">The sequence shown here is derived from an EMBL/GenBank/DDBJ whole genome shotgun (WGS) entry which is preliminary data.</text>
</comment>
<name>A0A8T0HNX6_CERPU</name>
<feature type="region of interest" description="Disordered" evidence="1">
    <location>
        <begin position="44"/>
        <end position="66"/>
    </location>
</feature>
<sequence length="66" mass="8135">MQRRSTLQVLQRRRHRQRQRRWHWNQCLMGDQLSGHYAFTRLNGHESSDEEGRDDMDARILSWRKG</sequence>
<keyword evidence="3" id="KW-1185">Reference proteome</keyword>
<evidence type="ECO:0000313" key="2">
    <source>
        <dbReference type="EMBL" id="KAG0572465.1"/>
    </source>
</evidence>
<gene>
    <name evidence="2" type="ORF">KC19_VG097700</name>
</gene>
<evidence type="ECO:0000313" key="3">
    <source>
        <dbReference type="Proteomes" id="UP000822688"/>
    </source>
</evidence>
<protein>
    <submittedName>
        <fullName evidence="2">Uncharacterized protein</fullName>
    </submittedName>
</protein>
<organism evidence="2 3">
    <name type="scientific">Ceratodon purpureus</name>
    <name type="common">Fire moss</name>
    <name type="synonym">Dicranum purpureum</name>
    <dbReference type="NCBI Taxonomy" id="3225"/>
    <lineage>
        <taxon>Eukaryota</taxon>
        <taxon>Viridiplantae</taxon>
        <taxon>Streptophyta</taxon>
        <taxon>Embryophyta</taxon>
        <taxon>Bryophyta</taxon>
        <taxon>Bryophytina</taxon>
        <taxon>Bryopsida</taxon>
        <taxon>Dicranidae</taxon>
        <taxon>Pseudoditrichales</taxon>
        <taxon>Ditrichaceae</taxon>
        <taxon>Ceratodon</taxon>
    </lineage>
</organism>
<dbReference type="EMBL" id="CM026426">
    <property type="protein sequence ID" value="KAG0572465.1"/>
    <property type="molecule type" value="Genomic_DNA"/>
</dbReference>
<proteinExistence type="predicted"/>
<dbReference type="AlphaFoldDB" id="A0A8T0HNX6"/>
<accession>A0A8T0HNX6</accession>